<evidence type="ECO:0000259" key="2">
    <source>
        <dbReference type="Pfam" id="PF22570"/>
    </source>
</evidence>
<gene>
    <name evidence="3" type="ORF">WKR92_04880</name>
</gene>
<feature type="transmembrane region" description="Helical" evidence="1">
    <location>
        <begin position="58"/>
        <end position="77"/>
    </location>
</feature>
<proteinExistence type="predicted"/>
<keyword evidence="1" id="KW-0472">Membrane</keyword>
<evidence type="ECO:0000313" key="3">
    <source>
        <dbReference type="EMBL" id="MFB5945162.1"/>
    </source>
</evidence>
<dbReference type="EMBL" id="JBBVGT010000002">
    <property type="protein sequence ID" value="MFB5945162.1"/>
    <property type="molecule type" value="Genomic_DNA"/>
</dbReference>
<evidence type="ECO:0000256" key="1">
    <source>
        <dbReference type="SAM" id="Phobius"/>
    </source>
</evidence>
<organism evidence="3 4">
    <name type="scientific">Albibacterium profundi</name>
    <dbReference type="NCBI Taxonomy" id="3134906"/>
    <lineage>
        <taxon>Bacteria</taxon>
        <taxon>Pseudomonadati</taxon>
        <taxon>Bacteroidota</taxon>
        <taxon>Sphingobacteriia</taxon>
        <taxon>Sphingobacteriales</taxon>
        <taxon>Sphingobacteriaceae</taxon>
        <taxon>Albibacterium</taxon>
    </lineage>
</organism>
<dbReference type="InterPro" id="IPR054331">
    <property type="entry name" value="LiaF_TM"/>
</dbReference>
<accession>A0ABV5CCA4</accession>
<feature type="transmembrane region" description="Helical" evidence="1">
    <location>
        <begin position="33"/>
        <end position="51"/>
    </location>
</feature>
<dbReference type="RefSeq" id="WP_375556706.1">
    <property type="nucleotide sequence ID" value="NZ_JBBVGT010000002.1"/>
</dbReference>
<keyword evidence="1" id="KW-0812">Transmembrane</keyword>
<feature type="domain" description="LiaF transmembrane" evidence="2">
    <location>
        <begin position="8"/>
        <end position="78"/>
    </location>
</feature>
<keyword evidence="4" id="KW-1185">Reference proteome</keyword>
<keyword evidence="1" id="KW-1133">Transmembrane helix</keyword>
<dbReference type="Proteomes" id="UP001580928">
    <property type="component" value="Unassembled WGS sequence"/>
</dbReference>
<evidence type="ECO:0000313" key="4">
    <source>
        <dbReference type="Proteomes" id="UP001580928"/>
    </source>
</evidence>
<name>A0ABV5CCA4_9SPHI</name>
<feature type="transmembrane region" description="Helical" evidence="1">
    <location>
        <begin position="7"/>
        <end position="27"/>
    </location>
</feature>
<protein>
    <submittedName>
        <fullName evidence="3">DUF5668 domain-containing protein</fullName>
    </submittedName>
</protein>
<reference evidence="3 4" key="1">
    <citation type="submission" date="2024-04" db="EMBL/GenBank/DDBJ databases">
        <title>Albibacterium profundi sp. nov., isolated from sediment of the Challenger Deep of Mariana Trench.</title>
        <authorList>
            <person name="Wang Y."/>
        </authorList>
    </citation>
    <scope>NUCLEOTIDE SEQUENCE [LARGE SCALE GENOMIC DNA]</scope>
    <source>
        <strain evidence="3 4">RHL897</strain>
    </source>
</reference>
<dbReference type="Pfam" id="PF22570">
    <property type="entry name" value="LiaF-TM"/>
    <property type="match status" value="1"/>
</dbReference>
<comment type="caution">
    <text evidence="3">The sequence shown here is derived from an EMBL/GenBank/DDBJ whole genome shotgun (WGS) entry which is preliminary data.</text>
</comment>
<sequence>MNVKRISWGLLVLFVGFILLFTNLGYINFNWSAVFSLWPVLIILIGIGYLLPEKTESNYIMVFVTLGVLALFAYQGLTVPKNNGLLGRIFNDHDRNFEWDSSGSDHGTSTRASKNFKSPYDTAIEFAELSIEGGVISYRIGEPTDQLFEADAASDFSNFSLKEVRSGSKADLDFRMSDEDSKRSGEDSNDNSVIMHLNTNPIWDISLEIGAGTANFDLSAYKLEKLTIEGGVASVKARLGMPQSAKSEVDFEGGLAEFELEIPKEAACRIIAESALSSKNFDGFSKQSDGSYVLGNFDAAEKRYTIHIESGLSSVRVSQY</sequence>